<evidence type="ECO:0000256" key="7">
    <source>
        <dbReference type="SAM" id="Coils"/>
    </source>
</evidence>
<keyword evidence="4 8" id="KW-0812">Transmembrane</keyword>
<comment type="subcellular location">
    <subcellularLocation>
        <location evidence="1">Cell membrane</location>
        <topology evidence="1">Multi-pass membrane protein</topology>
    </subcellularLocation>
</comment>
<dbReference type="Proteomes" id="UP001241748">
    <property type="component" value="Unassembled WGS sequence"/>
</dbReference>
<evidence type="ECO:0000259" key="9">
    <source>
        <dbReference type="Pfam" id="PF00884"/>
    </source>
</evidence>
<feature type="transmembrane region" description="Helical" evidence="8">
    <location>
        <begin position="12"/>
        <end position="29"/>
    </location>
</feature>
<feature type="coiled-coil region" evidence="7">
    <location>
        <begin position="438"/>
        <end position="472"/>
    </location>
</feature>
<feature type="transmembrane region" description="Helical" evidence="8">
    <location>
        <begin position="71"/>
        <end position="91"/>
    </location>
</feature>
<dbReference type="PANTHER" id="PTHR47371">
    <property type="entry name" value="LIPOTEICHOIC ACID SYNTHASE"/>
    <property type="match status" value="1"/>
</dbReference>
<feature type="transmembrane region" description="Helical" evidence="8">
    <location>
        <begin position="122"/>
        <end position="142"/>
    </location>
</feature>
<dbReference type="CDD" id="cd16015">
    <property type="entry name" value="LTA_synthase"/>
    <property type="match status" value="1"/>
</dbReference>
<keyword evidence="5 8" id="KW-1133">Transmembrane helix</keyword>
<evidence type="ECO:0000256" key="4">
    <source>
        <dbReference type="ARBA" id="ARBA00022692"/>
    </source>
</evidence>
<reference evidence="11 12" key="1">
    <citation type="submission" date="2024-05" db="EMBL/GenBank/DDBJ databases">
        <authorList>
            <person name="Venkateswaran K."/>
        </authorList>
    </citation>
    <scope>NUCLEOTIDE SEQUENCE [LARGE SCALE GENOMIC DNA]</scope>
    <source>
        <strain evidence="11 12">179-C4-2-HS</strain>
    </source>
</reference>
<dbReference type="Pfam" id="PF00884">
    <property type="entry name" value="Sulfatase"/>
    <property type="match status" value="1"/>
</dbReference>
<feature type="domain" description="IPT/TIG" evidence="10">
    <location>
        <begin position="618"/>
        <end position="697"/>
    </location>
</feature>
<keyword evidence="7" id="KW-0175">Coiled coil</keyword>
<dbReference type="PANTHER" id="PTHR47371:SF3">
    <property type="entry name" value="PHOSPHOGLYCEROL TRANSFERASE I"/>
    <property type="match status" value="1"/>
</dbReference>
<organism evidence="11 12">
    <name type="scientific">Neobacillus driksii</name>
    <dbReference type="NCBI Taxonomy" id="3035913"/>
    <lineage>
        <taxon>Bacteria</taxon>
        <taxon>Bacillati</taxon>
        <taxon>Bacillota</taxon>
        <taxon>Bacilli</taxon>
        <taxon>Bacillales</taxon>
        <taxon>Bacillaceae</taxon>
        <taxon>Neobacillus</taxon>
    </lineage>
</organism>
<evidence type="ECO:0000259" key="10">
    <source>
        <dbReference type="Pfam" id="PF01833"/>
    </source>
</evidence>
<dbReference type="InterPro" id="IPR014756">
    <property type="entry name" value="Ig_E-set"/>
</dbReference>
<evidence type="ECO:0000256" key="8">
    <source>
        <dbReference type="SAM" id="Phobius"/>
    </source>
</evidence>
<evidence type="ECO:0000256" key="2">
    <source>
        <dbReference type="ARBA" id="ARBA00004936"/>
    </source>
</evidence>
<evidence type="ECO:0000256" key="6">
    <source>
        <dbReference type="ARBA" id="ARBA00023136"/>
    </source>
</evidence>
<dbReference type="InterPro" id="IPR000917">
    <property type="entry name" value="Sulfatase_N"/>
</dbReference>
<dbReference type="InterPro" id="IPR013783">
    <property type="entry name" value="Ig-like_fold"/>
</dbReference>
<evidence type="ECO:0000313" key="12">
    <source>
        <dbReference type="Proteomes" id="UP001241748"/>
    </source>
</evidence>
<sequence>MSNIKIKDTISSFIVSAIQSLLTIFFIEMLYRGGFGEAFQWTREYTRPFTYNFLLLFLLLAGLHIFKRKMYIVVSFIVTIPLLFLGLASYIKQGIRGVPVLPTDLSLAAEARSMAEFFSGTLLFWTIVGLITLTILIIMLVLKVPNPKGHNKTKLISSLVLLVLFLLIFRIESTSDTSFLKRNLMIVYLMTDQKLTYQQDGVIGGFVQNLKWLKQEKPPGYSASAVKEIISKSKVAANAPDTEKPNIIMIMNEAFWDPTVMENVEFNKDPLPFYHQLEKEQSSGSLNVTVFGGSTVNTEFEALTGLSTQFLPTGSIAYLNFVKKPLPSLPSILREQGYDTTAIHSWHHWFYDRSGVYEDLGFDRFISVEYMEEPLAFGPFFHDKTVTDEILKKLERDNEGKPNFIFAVTTQNHGPYATDQKYSFANIETQLKGNAAFSDEAENMLEVYSDNLTEIDKELQRLVEEVNKINQKTIIVLFGDHLPLLGNNYQVYQEANYYNDTKTYEEYLKMYTTPVLIWDNFSDRQDDLNIGSTMLTPVILERAGLSGNYLTNYLLTKYQSGEFSKIPRADFLAEEKIDNQTLNELKMLQYDILFGKMYGMEDKKIEVSKNYRLGYSDPKVTGISTSTVDGKKVLIIKGKNFTYNSYVYMNGKAAGKISSDATKIIIPYSKIKDGTEIIVKITDQNEKVLSSSNKYKYKKS</sequence>
<dbReference type="EMBL" id="JAROBZ020000003">
    <property type="protein sequence ID" value="MFB3170426.1"/>
    <property type="molecule type" value="Genomic_DNA"/>
</dbReference>
<keyword evidence="6 8" id="KW-0472">Membrane</keyword>
<feature type="transmembrane region" description="Helical" evidence="8">
    <location>
        <begin position="154"/>
        <end position="171"/>
    </location>
</feature>
<dbReference type="Pfam" id="PF01833">
    <property type="entry name" value="TIG"/>
    <property type="match status" value="1"/>
</dbReference>
<dbReference type="Gene3D" id="3.40.720.10">
    <property type="entry name" value="Alkaline Phosphatase, subunit A"/>
    <property type="match status" value="1"/>
</dbReference>
<feature type="domain" description="Sulfatase N-terminal" evidence="9">
    <location>
        <begin position="245"/>
        <end position="544"/>
    </location>
</feature>
<comment type="pathway">
    <text evidence="2">Cell wall biogenesis; lipoteichoic acid biosynthesis.</text>
</comment>
<dbReference type="InterPro" id="IPR017850">
    <property type="entry name" value="Alkaline_phosphatase_core_sf"/>
</dbReference>
<evidence type="ECO:0000313" key="11">
    <source>
        <dbReference type="EMBL" id="MFB3170426.1"/>
    </source>
</evidence>
<dbReference type="RefSeq" id="WP_306076521.1">
    <property type="nucleotide sequence ID" value="NZ_JAROBZ020000003.1"/>
</dbReference>
<accession>A0ABV4Z0U8</accession>
<evidence type="ECO:0000256" key="3">
    <source>
        <dbReference type="ARBA" id="ARBA00022475"/>
    </source>
</evidence>
<comment type="caution">
    <text evidence="11">The sequence shown here is derived from an EMBL/GenBank/DDBJ whole genome shotgun (WGS) entry which is preliminary data.</text>
</comment>
<dbReference type="InterPro" id="IPR050448">
    <property type="entry name" value="OpgB/LTA_synthase_biosynth"/>
</dbReference>
<gene>
    <name evidence="11" type="ORF">P5G62_025265</name>
</gene>
<dbReference type="SUPFAM" id="SSF81296">
    <property type="entry name" value="E set domains"/>
    <property type="match status" value="1"/>
</dbReference>
<keyword evidence="3" id="KW-1003">Cell membrane</keyword>
<dbReference type="SUPFAM" id="SSF53649">
    <property type="entry name" value="Alkaline phosphatase-like"/>
    <property type="match status" value="1"/>
</dbReference>
<dbReference type="Gene3D" id="2.60.40.10">
    <property type="entry name" value="Immunoglobulins"/>
    <property type="match status" value="1"/>
</dbReference>
<feature type="transmembrane region" description="Helical" evidence="8">
    <location>
        <begin position="49"/>
        <end position="66"/>
    </location>
</feature>
<evidence type="ECO:0000256" key="1">
    <source>
        <dbReference type="ARBA" id="ARBA00004651"/>
    </source>
</evidence>
<dbReference type="InterPro" id="IPR002909">
    <property type="entry name" value="IPT_dom"/>
</dbReference>
<evidence type="ECO:0000256" key="5">
    <source>
        <dbReference type="ARBA" id="ARBA00022989"/>
    </source>
</evidence>
<name>A0ABV4Z0U8_9BACI</name>
<keyword evidence="12" id="KW-1185">Reference proteome</keyword>
<proteinExistence type="predicted"/>
<protein>
    <submittedName>
        <fullName evidence="11">LTA synthase family protein</fullName>
    </submittedName>
</protein>